<dbReference type="InterPro" id="IPR052278">
    <property type="entry name" value="Chordin-like_regulators"/>
</dbReference>
<dbReference type="RefSeq" id="WP_147202482.1">
    <property type="nucleotide sequence ID" value="NZ_BJYT01000002.1"/>
</dbReference>
<dbReference type="PANTHER" id="PTHR46526">
    <property type="entry name" value="CHORDIN"/>
    <property type="match status" value="1"/>
</dbReference>
<comment type="caution">
    <text evidence="2">The sequence shown here is derived from an EMBL/GenBank/DDBJ whole genome shotgun (WGS) entry which is preliminary data.</text>
</comment>
<accession>A0A512B9D3</accession>
<dbReference type="NCBIfam" id="TIGR04183">
    <property type="entry name" value="Por_Secre_tail"/>
    <property type="match status" value="1"/>
</dbReference>
<dbReference type="EMBL" id="BJYT01000002">
    <property type="protein sequence ID" value="GEO08427.1"/>
    <property type="molecule type" value="Genomic_DNA"/>
</dbReference>
<keyword evidence="3" id="KW-1185">Reference proteome</keyword>
<reference evidence="2 3" key="1">
    <citation type="submission" date="2019-07" db="EMBL/GenBank/DDBJ databases">
        <title>Whole genome shotgun sequence of Segetibacter aerophilus NBRC 106135.</title>
        <authorList>
            <person name="Hosoyama A."/>
            <person name="Uohara A."/>
            <person name="Ohji S."/>
            <person name="Ichikawa N."/>
        </authorList>
    </citation>
    <scope>NUCLEOTIDE SEQUENCE [LARGE SCALE GENOMIC DNA]</scope>
    <source>
        <strain evidence="2 3">NBRC 106135</strain>
    </source>
</reference>
<protein>
    <recommendedName>
        <fullName evidence="1">CHRD domain-containing protein</fullName>
    </recommendedName>
</protein>
<dbReference type="SMART" id="SM00754">
    <property type="entry name" value="CHRD"/>
    <property type="match status" value="4"/>
</dbReference>
<dbReference type="InterPro" id="IPR010895">
    <property type="entry name" value="CHRD"/>
</dbReference>
<feature type="domain" description="CHRD" evidence="1">
    <location>
        <begin position="143"/>
        <end position="264"/>
    </location>
</feature>
<organism evidence="2 3">
    <name type="scientific">Segetibacter aerophilus</name>
    <dbReference type="NCBI Taxonomy" id="670293"/>
    <lineage>
        <taxon>Bacteria</taxon>
        <taxon>Pseudomonadati</taxon>
        <taxon>Bacteroidota</taxon>
        <taxon>Chitinophagia</taxon>
        <taxon>Chitinophagales</taxon>
        <taxon>Chitinophagaceae</taxon>
        <taxon>Segetibacter</taxon>
    </lineage>
</organism>
<dbReference type="Pfam" id="PF07452">
    <property type="entry name" value="CHRD"/>
    <property type="match status" value="4"/>
</dbReference>
<dbReference type="AlphaFoldDB" id="A0A512B9D3"/>
<evidence type="ECO:0000259" key="1">
    <source>
        <dbReference type="PROSITE" id="PS50933"/>
    </source>
</evidence>
<sequence length="697" mass="73776">MRKIFTLSLLLIVTIAANAQMRYLRGQLNAGQVATPSSSSGSGIIIVKYNTTTKVLQHFGNYRGLSAPVSSAHIHTGGINVDGPIVMTLANSGGTDGTLMGSQVLTAAQETDLLAGNMYTDVHTSAFPAGEIRAQLTVTADGQTLFFSSRLQGAQADPPNGSVASGNVYSIIDKSTNRLYLTGSYNNLTAAANFADLHNGAPNTSGASLTTINYSPSTSGTLNTIKQLTAADVDLYVNGNVYVDIHTGTYSNGEVRGQLSMLSELRYFAGALNGAKEVPANTSPARGTVIVRYNTVTNLLELTGDYQRLSATISGSHIHGPATPTTTAPVLYDVTNTGGTMGTLTASITITEAQETDLLAGNTYVNVHSTTFPNGEIRAQLLPSTSGQTEYITGRFSAAQSVATPAVVSSGTGTTTVLLDKATRKIYVTANYSGLTSGITNSHIHRGAAGTNGPVSIQLYFVPGTTSGTVTGPVDTVISATLADSIINGFSYLNIHTTNYPAGEIRAQLGDLVLPVKLAYFNGYKDRNTVALIWESAQEVNVKNYEVEQFNQETGEWIKKGTVAATGGSTSAKYRFDDMPAIGTKEFILYRLKMVDLQGTVTYSSIIRINYSQTKAALNLLANPVVNGTLGFTVSGLANNNQKAEISIIDFSGRIVHKQSASTLLNNFVNVSKLSKGMYKLVVKTNSTVLQETFSRQ</sequence>
<dbReference type="Proteomes" id="UP000321513">
    <property type="component" value="Unassembled WGS sequence"/>
</dbReference>
<dbReference type="PROSITE" id="PS50933">
    <property type="entry name" value="CHRD"/>
    <property type="match status" value="1"/>
</dbReference>
<name>A0A512B9D3_9BACT</name>
<evidence type="ECO:0000313" key="3">
    <source>
        <dbReference type="Proteomes" id="UP000321513"/>
    </source>
</evidence>
<dbReference type="Pfam" id="PF18962">
    <property type="entry name" value="Por_Secre_tail"/>
    <property type="match status" value="1"/>
</dbReference>
<dbReference type="GO" id="GO:0005615">
    <property type="term" value="C:extracellular space"/>
    <property type="evidence" value="ECO:0007669"/>
    <property type="project" value="TreeGrafter"/>
</dbReference>
<dbReference type="InterPro" id="IPR026444">
    <property type="entry name" value="Secre_tail"/>
</dbReference>
<proteinExistence type="predicted"/>
<dbReference type="PANTHER" id="PTHR46526:SF1">
    <property type="entry name" value="CHORDIN"/>
    <property type="match status" value="1"/>
</dbReference>
<evidence type="ECO:0000313" key="2">
    <source>
        <dbReference type="EMBL" id="GEO08427.1"/>
    </source>
</evidence>
<dbReference type="OrthoDB" id="571052at2"/>
<gene>
    <name evidence="2" type="ORF">SAE01_09230</name>
</gene>
<dbReference type="GO" id="GO:0036122">
    <property type="term" value="F:BMP binding"/>
    <property type="evidence" value="ECO:0007669"/>
    <property type="project" value="TreeGrafter"/>
</dbReference>